<dbReference type="KEGG" id="ege:EM595_2366"/>
<evidence type="ECO:0000313" key="3">
    <source>
        <dbReference type="Proteomes" id="UP000059419"/>
    </source>
</evidence>
<gene>
    <name evidence="2" type="ORF">EM595_2366</name>
</gene>
<evidence type="ECO:0000313" key="2">
    <source>
        <dbReference type="EMBL" id="CUU24599.1"/>
    </source>
</evidence>
<feature type="transmembrane region" description="Helical" evidence="1">
    <location>
        <begin position="321"/>
        <end position="340"/>
    </location>
</feature>
<proteinExistence type="predicted"/>
<name>A0A0U5L7X8_9GAMM</name>
<keyword evidence="1" id="KW-1133">Transmembrane helix</keyword>
<feature type="transmembrane region" description="Helical" evidence="1">
    <location>
        <begin position="185"/>
        <end position="201"/>
    </location>
</feature>
<feature type="transmembrane region" description="Helical" evidence="1">
    <location>
        <begin position="12"/>
        <end position="31"/>
    </location>
</feature>
<feature type="transmembrane region" description="Helical" evidence="1">
    <location>
        <begin position="239"/>
        <end position="263"/>
    </location>
</feature>
<reference evidence="3" key="1">
    <citation type="submission" date="2015-11" db="EMBL/GenBank/DDBJ databases">
        <authorList>
            <person name="Blom J."/>
        </authorList>
    </citation>
    <scope>NUCLEOTIDE SEQUENCE [LARGE SCALE GENOMIC DNA]</scope>
</reference>
<sequence>MMKLTLNKNVKIVMFILAFILTFGVIFYTQISTGFDFVIGSRFDGIIETSILHHWYNVFAGHAKWNQVAYFYPYIDTLGYNDGYFIFGLIFAIYKLLGLDIFLASEFVNITIKFIGFSSFFYLARTVLKVGFYPALAGSMIFTLSNSLTVQMHHAQLLSLAFAPLLTALLLKYFSAITKGERKKAILFGSCSAVFLSAWLITTFYMAWFYLLFSLIFAMFFLPSVIFNKSLRHLVFSKFDYYSVFVPVFFFISSIIPFLIVYLPKAKETGGQNLYSVTYYAPKIGNLLDPGSTNLIFGKIADAIFSNHFISVQRVGELKVGFPPLILLIFIASLFSLFYIKKKDIAPKLISGLVLAILLSLIVMIKQGDFFLWEYIWRYVPGAKGMRVTSRYALFLIFPLALVATLFISGKIIRIAKPLALFIGMMLIAEQINVSHSATFDRKANLAFLNNLPAPPEQCKAFYVLGQRKGEFDINSKSIDLDLYPHNVDAMLISEIFHLRTINGFSTFNPKDWDFAKNPLNTYIPRVLKYVNAHEIRQGLCEFDLNRLEWSHFSGSHQPGLAAKIKGNLSLSLKSLLNPVNADAGHTLLVTVVNMSDWALGENTFYPLNVGVRLYNPEGVMVNQDFLRITLPYVAANGGQTDVTITLPDKMSRGSSIQIVPVEEGIIWLDQQGVKPLSISF</sequence>
<keyword evidence="3" id="KW-1185">Reference proteome</keyword>
<accession>A0A0U5L7X8</accession>
<keyword evidence="1" id="KW-0812">Transmembrane</keyword>
<dbReference type="AlphaFoldDB" id="A0A0U5L7X8"/>
<organism evidence="2 3">
    <name type="scientific">Duffyella gerundensis</name>
    <dbReference type="NCBI Taxonomy" id="1619313"/>
    <lineage>
        <taxon>Bacteria</taxon>
        <taxon>Pseudomonadati</taxon>
        <taxon>Pseudomonadota</taxon>
        <taxon>Gammaproteobacteria</taxon>
        <taxon>Enterobacterales</taxon>
        <taxon>Erwiniaceae</taxon>
        <taxon>Duffyella</taxon>
    </lineage>
</organism>
<feature type="transmembrane region" description="Helical" evidence="1">
    <location>
        <begin position="392"/>
        <end position="413"/>
    </location>
</feature>
<feature type="transmembrane region" description="Helical" evidence="1">
    <location>
        <begin position="120"/>
        <end position="142"/>
    </location>
</feature>
<feature type="transmembrane region" description="Helical" evidence="1">
    <location>
        <begin position="84"/>
        <end position="108"/>
    </location>
</feature>
<feature type="transmembrane region" description="Helical" evidence="1">
    <location>
        <begin position="207"/>
        <end position="227"/>
    </location>
</feature>
<feature type="transmembrane region" description="Helical" evidence="1">
    <location>
        <begin position="154"/>
        <end position="173"/>
    </location>
</feature>
<feature type="transmembrane region" description="Helical" evidence="1">
    <location>
        <begin position="352"/>
        <end position="372"/>
    </location>
</feature>
<dbReference type="EMBL" id="LN907827">
    <property type="protein sequence ID" value="CUU24599.1"/>
    <property type="molecule type" value="Genomic_DNA"/>
</dbReference>
<dbReference type="Proteomes" id="UP000059419">
    <property type="component" value="Chromosome 1"/>
</dbReference>
<dbReference type="PATRIC" id="fig|1619313.3.peg.2459"/>
<keyword evidence="1" id="KW-0472">Membrane</keyword>
<evidence type="ECO:0000256" key="1">
    <source>
        <dbReference type="SAM" id="Phobius"/>
    </source>
</evidence>
<protein>
    <submittedName>
        <fullName evidence="2">Putative membrane protein</fullName>
    </submittedName>
</protein>
<dbReference type="STRING" id="1619313.EM595_2366"/>